<name>A0A5B9QC24_9BACT</name>
<sequence length="487" mass="53128">MSNLSIWLKPIWLLSLGTTAGLAILIVLWGILYLVNRRAAIAVGNSVREGILLPVTYTLAALGFLALLATPTMDPSELVNSLKRLTDVGQVEITETIPANTPDYPIEISFRPDELQEYSFDSDQDLAINVEKGKGYIEPVLQIEGNQLYQWSPGSSLPRGFEDEVDTLYFTNETDLPSKMTAIITSDVAMPEVHYLPLAALSVIGLYLGYLLITLLAPKAAIIASATSKEAISQPLFLLLILIGIAALVLYVYVPYNTFGEDVKMLKTSGMATIKVLAIIFALWTASVSVADEIEGRTALTVLSKPVSRRQFILGKFLGIVWPILLMFLILGTVFLLTVSYKVVYDARESAKTTPIWNDCFIEVVRIIPGLILAFYEAVVMAAISVAISTRLAMLPNLIICGSIYVLGHLGPLIVKSSAGEIVFVKFIGRLISIVLPVLDHYEIEGAIAGASSVPSEYLLLALLYSLLYCAAAMLLALLFFEDRDLA</sequence>
<feature type="transmembrane region" description="Helical" evidence="1">
    <location>
        <begin position="458"/>
        <end position="481"/>
    </location>
</feature>
<evidence type="ECO:0000313" key="2">
    <source>
        <dbReference type="EMBL" id="QEG35072.1"/>
    </source>
</evidence>
<feature type="transmembrane region" description="Helical" evidence="1">
    <location>
        <begin position="195"/>
        <end position="216"/>
    </location>
</feature>
<reference evidence="2 3" key="1">
    <citation type="submission" date="2019-08" db="EMBL/GenBank/DDBJ databases">
        <title>Deep-cultivation of Planctomycetes and their phenomic and genomic characterization uncovers novel biology.</title>
        <authorList>
            <person name="Wiegand S."/>
            <person name="Jogler M."/>
            <person name="Boedeker C."/>
            <person name="Pinto D."/>
            <person name="Vollmers J."/>
            <person name="Rivas-Marin E."/>
            <person name="Kohn T."/>
            <person name="Peeters S.H."/>
            <person name="Heuer A."/>
            <person name="Rast P."/>
            <person name="Oberbeckmann S."/>
            <person name="Bunk B."/>
            <person name="Jeske O."/>
            <person name="Meyerdierks A."/>
            <person name="Storesund J.E."/>
            <person name="Kallscheuer N."/>
            <person name="Luecker S."/>
            <person name="Lage O.M."/>
            <person name="Pohl T."/>
            <person name="Merkel B.J."/>
            <person name="Hornburger P."/>
            <person name="Mueller R.-W."/>
            <person name="Bruemmer F."/>
            <person name="Labrenz M."/>
            <person name="Spormann A.M."/>
            <person name="Op den Camp H."/>
            <person name="Overmann J."/>
            <person name="Amann R."/>
            <person name="Jetten M.S.M."/>
            <person name="Mascher T."/>
            <person name="Medema M.H."/>
            <person name="Devos D.P."/>
            <person name="Kaster A.-K."/>
            <person name="Ovreas L."/>
            <person name="Rohde M."/>
            <person name="Galperin M.Y."/>
            <person name="Jogler C."/>
        </authorList>
    </citation>
    <scope>NUCLEOTIDE SEQUENCE [LARGE SCALE GENOMIC DNA]</scope>
    <source>
        <strain evidence="2 3">Pr1d</strain>
    </source>
</reference>
<feature type="transmembrane region" description="Helical" evidence="1">
    <location>
        <begin position="395"/>
        <end position="415"/>
    </location>
</feature>
<feature type="transmembrane region" description="Helical" evidence="1">
    <location>
        <begin position="236"/>
        <end position="254"/>
    </location>
</feature>
<proteinExistence type="predicted"/>
<evidence type="ECO:0000256" key="1">
    <source>
        <dbReference type="SAM" id="Phobius"/>
    </source>
</evidence>
<keyword evidence="1" id="KW-0472">Membrane</keyword>
<dbReference type="PANTHER" id="PTHR43471">
    <property type="entry name" value="ABC TRANSPORTER PERMEASE"/>
    <property type="match status" value="1"/>
</dbReference>
<evidence type="ECO:0000313" key="3">
    <source>
        <dbReference type="Proteomes" id="UP000323917"/>
    </source>
</evidence>
<dbReference type="GO" id="GO:0140359">
    <property type="term" value="F:ABC-type transporter activity"/>
    <property type="evidence" value="ECO:0007669"/>
    <property type="project" value="InterPro"/>
</dbReference>
<feature type="transmembrane region" description="Helical" evidence="1">
    <location>
        <begin position="12"/>
        <end position="35"/>
    </location>
</feature>
<dbReference type="AlphaFoldDB" id="A0A5B9QC24"/>
<feature type="transmembrane region" description="Helical" evidence="1">
    <location>
        <begin position="312"/>
        <end position="337"/>
    </location>
</feature>
<keyword evidence="1" id="KW-1133">Transmembrane helix</keyword>
<dbReference type="KEGG" id="bgok:Pr1d_23630"/>
<gene>
    <name evidence="2" type="ORF">Pr1d_23630</name>
</gene>
<dbReference type="EMBL" id="CP042913">
    <property type="protein sequence ID" value="QEG35072.1"/>
    <property type="molecule type" value="Genomic_DNA"/>
</dbReference>
<dbReference type="OrthoDB" id="264591at2"/>
<feature type="transmembrane region" description="Helical" evidence="1">
    <location>
        <begin position="47"/>
        <end position="69"/>
    </location>
</feature>
<organism evidence="2 3">
    <name type="scientific">Bythopirellula goksoeyrii</name>
    <dbReference type="NCBI Taxonomy" id="1400387"/>
    <lineage>
        <taxon>Bacteria</taxon>
        <taxon>Pseudomonadati</taxon>
        <taxon>Planctomycetota</taxon>
        <taxon>Planctomycetia</taxon>
        <taxon>Pirellulales</taxon>
        <taxon>Lacipirellulaceae</taxon>
        <taxon>Bythopirellula</taxon>
    </lineage>
</organism>
<keyword evidence="3" id="KW-1185">Reference proteome</keyword>
<protein>
    <submittedName>
        <fullName evidence="2">ABC-2 family transporter protein</fullName>
    </submittedName>
</protein>
<keyword evidence="1" id="KW-0812">Transmembrane</keyword>
<accession>A0A5B9QC24</accession>
<feature type="transmembrane region" description="Helical" evidence="1">
    <location>
        <begin position="367"/>
        <end position="388"/>
    </location>
</feature>
<dbReference type="Proteomes" id="UP000323917">
    <property type="component" value="Chromosome"/>
</dbReference>
<feature type="transmembrane region" description="Helical" evidence="1">
    <location>
        <begin position="274"/>
        <end position="291"/>
    </location>
</feature>
<dbReference type="RefSeq" id="WP_148073630.1">
    <property type="nucleotide sequence ID" value="NZ_CP042913.1"/>
</dbReference>
<dbReference type="PANTHER" id="PTHR43471:SF10">
    <property type="entry name" value="SLL1107 PROTEIN"/>
    <property type="match status" value="1"/>
</dbReference>
<dbReference type="Pfam" id="PF12679">
    <property type="entry name" value="ABC2_membrane_2"/>
    <property type="match status" value="1"/>
</dbReference>
<dbReference type="GO" id="GO:0005886">
    <property type="term" value="C:plasma membrane"/>
    <property type="evidence" value="ECO:0007669"/>
    <property type="project" value="UniProtKB-SubCell"/>
</dbReference>